<keyword evidence="1" id="KW-0812">Transmembrane</keyword>
<organism evidence="2 3">
    <name type="scientific">Candidatus Parvarchaeum acidiphilum ARMAN-4</name>
    <dbReference type="NCBI Taxonomy" id="662760"/>
    <lineage>
        <taxon>Archaea</taxon>
        <taxon>Candidatus Parvarchaeota</taxon>
        <taxon>Candidatus Parvarchaeum</taxon>
    </lineage>
</organism>
<evidence type="ECO:0000313" key="3">
    <source>
        <dbReference type="Proteomes" id="UP000009375"/>
    </source>
</evidence>
<dbReference type="AlphaFoldDB" id="D2EGT4"/>
<dbReference type="Proteomes" id="UP000009375">
    <property type="component" value="Unassembled WGS sequence"/>
</dbReference>
<accession>D2EGT4</accession>
<evidence type="ECO:0000313" key="2">
    <source>
        <dbReference type="EMBL" id="EEZ92428.1"/>
    </source>
</evidence>
<evidence type="ECO:0000256" key="1">
    <source>
        <dbReference type="SAM" id="Phobius"/>
    </source>
</evidence>
<sequence>MSSTLAVTALILVAMLIVASLLKFDITGNNSKWLFVVAIGILFLGGGVFSNALVPSSSGVGSE</sequence>
<dbReference type="EMBL" id="GG730082">
    <property type="protein sequence ID" value="EEZ92428.1"/>
    <property type="molecule type" value="Genomic_DNA"/>
</dbReference>
<name>D2EGT4_PARA4</name>
<proteinExistence type="predicted"/>
<gene>
    <name evidence="2" type="ORF">BJBARM4_1009</name>
</gene>
<protein>
    <submittedName>
        <fullName evidence="2">Uncharacterized protein</fullName>
    </submittedName>
</protein>
<reference evidence="2 3" key="1">
    <citation type="journal article" date="2010" name="Proc. Natl. Acad. Sci. U.S.A.">
        <title>Enigmatic, ultrasmall, uncultivated Archaea.</title>
        <authorList>
            <person name="Baker B.J."/>
            <person name="Comolli L.R."/>
            <person name="Dick G.J."/>
            <person name="Hauser L.J."/>
            <person name="Hyatt D."/>
            <person name="Dill B.D."/>
            <person name="Land M.L."/>
            <person name="Verberkmoes N.C."/>
            <person name="Hettich R.L."/>
            <person name="Banfield J.F."/>
        </authorList>
    </citation>
    <scope>NUCLEOTIDE SEQUENCE [LARGE SCALE GENOMIC DNA]</scope>
</reference>
<feature type="non-terminal residue" evidence="2">
    <location>
        <position position="63"/>
    </location>
</feature>
<keyword evidence="1" id="KW-0472">Membrane</keyword>
<keyword evidence="1" id="KW-1133">Transmembrane helix</keyword>
<feature type="transmembrane region" description="Helical" evidence="1">
    <location>
        <begin position="33"/>
        <end position="54"/>
    </location>
</feature>